<dbReference type="GO" id="GO:0006302">
    <property type="term" value="P:double-strand break repair"/>
    <property type="evidence" value="ECO:0007669"/>
    <property type="project" value="TreeGrafter"/>
</dbReference>
<keyword evidence="9" id="KW-0234">DNA repair</keyword>
<dbReference type="InterPro" id="IPR005135">
    <property type="entry name" value="Endo/exonuclease/phosphatase"/>
</dbReference>
<keyword evidence="10" id="KW-0539">Nucleus</keyword>
<feature type="signal peptide" evidence="11">
    <location>
        <begin position="1"/>
        <end position="19"/>
    </location>
</feature>
<dbReference type="Pfam" id="PF03372">
    <property type="entry name" value="Exo_endo_phos"/>
    <property type="match status" value="1"/>
</dbReference>
<evidence type="ECO:0000256" key="6">
    <source>
        <dbReference type="ARBA" id="ARBA00022763"/>
    </source>
</evidence>
<accession>A0A5C6SAY5</accession>
<evidence type="ECO:0000256" key="4">
    <source>
        <dbReference type="ARBA" id="ARBA00022722"/>
    </source>
</evidence>
<dbReference type="AlphaFoldDB" id="A0A5C6SAY5"/>
<evidence type="ECO:0000256" key="7">
    <source>
        <dbReference type="ARBA" id="ARBA00022801"/>
    </source>
</evidence>
<evidence type="ECO:0000313" key="13">
    <source>
        <dbReference type="EMBL" id="TXB95523.1"/>
    </source>
</evidence>
<gene>
    <name evidence="13" type="ORF">FocTR4_00016169</name>
</gene>
<evidence type="ECO:0000256" key="2">
    <source>
        <dbReference type="ARBA" id="ARBA00001946"/>
    </source>
</evidence>
<keyword evidence="11" id="KW-0732">Signal</keyword>
<dbReference type="Pfam" id="PF15892">
    <property type="entry name" value="BNR_4"/>
    <property type="match status" value="1"/>
</dbReference>
<dbReference type="Proteomes" id="UP000321331">
    <property type="component" value="Unassembled WGS sequence"/>
</dbReference>
<evidence type="ECO:0000313" key="14">
    <source>
        <dbReference type="Proteomes" id="UP000321331"/>
    </source>
</evidence>
<comment type="cofactor">
    <cofactor evidence="2">
        <name>Mg(2+)</name>
        <dbReference type="ChEBI" id="CHEBI:18420"/>
    </cofactor>
</comment>
<comment type="subcellular location">
    <subcellularLocation>
        <location evidence="3">Nucleus</location>
        <location evidence="3">PML body</location>
    </subcellularLocation>
</comment>
<feature type="chain" id="PRO_5022735666" description="Endonuclease/exonuclease/phosphatase domain-containing protein" evidence="11">
    <location>
        <begin position="20"/>
        <end position="809"/>
    </location>
</feature>
<keyword evidence="4" id="KW-0540">Nuclease</keyword>
<dbReference type="PANTHER" id="PTHR15822">
    <property type="entry name" value="TRAF AND TNF RECEPTOR-ASSOCIATED PROTEIN"/>
    <property type="match status" value="1"/>
</dbReference>
<evidence type="ECO:0000256" key="11">
    <source>
        <dbReference type="SAM" id="SignalP"/>
    </source>
</evidence>
<evidence type="ECO:0000259" key="12">
    <source>
        <dbReference type="Pfam" id="PF03372"/>
    </source>
</evidence>
<sequence length="809" mass="90877">MHLYRIAVIFASLTSAVSALTVKSTKQWTIGTDVQGSERLNGVSYQEDALITYGDYQYVTFYETAPAGYLNHFVKVGRRKVSPSIGDWEFLTLDDYTQKTMDGHNMISMGISGDGKIHLSFDHHDVPINYRISKNGIAKDVPSKWTSDLFGPVVHELVGSQGPYSPLTYPRFEPLSNGDLLLEFRIGQSGSGDSYIHRYSASTGKWQAYGMYIQGDDNNAYINGIDYLDGKLYTSWTVRETPNADTNHGVYFAYSNDDGKTWFNTNGTKLSKPISTSDDSTLIWDVPQNSRMVNQEGQLIDIKGRFHILMRDLLSGEHLYQHYLRKPDGTWTKNAINPSGLNGPDLYDPRGKLAGDASGEYLFGLLPDPVKQSTGIYVATASKDFKDWKSLAEIPNTSTEPLFDKTRLHESGVLSVFDKPIAASDLMSDTGIPRSERIIHGQTKPGFTEKQETPIFLYLAYPMRQTLLKMQALIQKQMENAIALRKPASALPWRPDEPCRQPLYGWSSNADEWQPLQASEPSPNKSKATRLAVYSWNIDFMLPHADSRMNSALKHLEELSRPHRNDNNTAVVINIQECVPSDLTLISEKDWIRDGFYRTDVDTANWASGAYGTTTLVDRRLDALSCFRVHYSATRMERDALFVDVEASGQIVRLCNTHLESLAMEPPRRPAQMQLIASHMHAEDISGAVVTGDFNAIQPFDRTLHTDNNLEDAYLNLGGTEGDGRDDNEGYTWGQQALPELRQLFGCSRMDKVFFCGDGLELLGFERFGADVEPDKSEEDVRKDLLSLGFEKPWITDHLGVKAVFEIKH</sequence>
<keyword evidence="6" id="KW-0227">DNA damage</keyword>
<keyword evidence="8" id="KW-0460">Magnesium</keyword>
<keyword evidence="5" id="KW-0479">Metal-binding</keyword>
<dbReference type="GO" id="GO:0004518">
    <property type="term" value="F:nuclease activity"/>
    <property type="evidence" value="ECO:0007669"/>
    <property type="project" value="UniProtKB-KW"/>
</dbReference>
<dbReference type="InterPro" id="IPR051547">
    <property type="entry name" value="TDP2-like"/>
</dbReference>
<comment type="caution">
    <text evidence="13">The sequence shown here is derived from an EMBL/GenBank/DDBJ whole genome shotgun (WGS) entry which is preliminary data.</text>
</comment>
<organism evidence="13 14">
    <name type="scientific">Fusarium oxysporum f. sp. cubense</name>
    <dbReference type="NCBI Taxonomy" id="61366"/>
    <lineage>
        <taxon>Eukaryota</taxon>
        <taxon>Fungi</taxon>
        <taxon>Dikarya</taxon>
        <taxon>Ascomycota</taxon>
        <taxon>Pezizomycotina</taxon>
        <taxon>Sordariomycetes</taxon>
        <taxon>Hypocreomycetidae</taxon>
        <taxon>Hypocreales</taxon>
        <taxon>Nectriaceae</taxon>
        <taxon>Fusarium</taxon>
        <taxon>Fusarium oxysporum species complex</taxon>
    </lineage>
</organism>
<evidence type="ECO:0000256" key="9">
    <source>
        <dbReference type="ARBA" id="ARBA00023204"/>
    </source>
</evidence>
<dbReference type="Gene3D" id="3.60.10.10">
    <property type="entry name" value="Endonuclease/exonuclease/phosphatase"/>
    <property type="match status" value="1"/>
</dbReference>
<evidence type="ECO:0000256" key="1">
    <source>
        <dbReference type="ARBA" id="ARBA00001936"/>
    </source>
</evidence>
<dbReference type="GO" id="GO:0046872">
    <property type="term" value="F:metal ion binding"/>
    <property type="evidence" value="ECO:0007669"/>
    <property type="project" value="UniProtKB-KW"/>
</dbReference>
<dbReference type="GO" id="GO:0070260">
    <property type="term" value="F:5'-tyrosyl-DNA phosphodiesterase activity"/>
    <property type="evidence" value="ECO:0007669"/>
    <property type="project" value="TreeGrafter"/>
</dbReference>
<protein>
    <recommendedName>
        <fullName evidence="12">Endonuclease/exonuclease/phosphatase domain-containing protein</fullName>
    </recommendedName>
</protein>
<dbReference type="SUPFAM" id="SSF56219">
    <property type="entry name" value="DNase I-like"/>
    <property type="match status" value="1"/>
</dbReference>
<evidence type="ECO:0000256" key="10">
    <source>
        <dbReference type="ARBA" id="ARBA00023242"/>
    </source>
</evidence>
<evidence type="ECO:0000256" key="3">
    <source>
        <dbReference type="ARBA" id="ARBA00004322"/>
    </source>
</evidence>
<dbReference type="PANTHER" id="PTHR15822:SF4">
    <property type="entry name" value="TYROSYL-DNA PHOSPHODIESTERASE 2"/>
    <property type="match status" value="1"/>
</dbReference>
<comment type="cofactor">
    <cofactor evidence="1">
        <name>Mn(2+)</name>
        <dbReference type="ChEBI" id="CHEBI:29035"/>
    </cofactor>
</comment>
<dbReference type="GO" id="GO:0005737">
    <property type="term" value="C:cytoplasm"/>
    <property type="evidence" value="ECO:0007669"/>
    <property type="project" value="TreeGrafter"/>
</dbReference>
<dbReference type="CDD" id="cd09080">
    <property type="entry name" value="TDP2"/>
    <property type="match status" value="1"/>
</dbReference>
<dbReference type="EMBL" id="VMNF01000015">
    <property type="protein sequence ID" value="TXB95523.1"/>
    <property type="molecule type" value="Genomic_DNA"/>
</dbReference>
<reference evidence="13 14" key="1">
    <citation type="submission" date="2019-07" db="EMBL/GenBank/DDBJ databases">
        <title>The First High-Quality Draft Genome Sequence of the Causal Agent of the Current Panama Disease Epidemic.</title>
        <authorList>
            <person name="Warmington R.J."/>
            <person name="Kay W."/>
            <person name="Jeffries A."/>
            <person name="Bebber D."/>
            <person name="Moore K."/>
            <person name="Studholme D.J."/>
        </authorList>
    </citation>
    <scope>NUCLEOTIDE SEQUENCE [LARGE SCALE GENOMIC DNA]</scope>
    <source>
        <strain evidence="13 14">TR4</strain>
    </source>
</reference>
<evidence type="ECO:0000256" key="8">
    <source>
        <dbReference type="ARBA" id="ARBA00022842"/>
    </source>
</evidence>
<name>A0A5C6SAY5_FUSOC</name>
<evidence type="ECO:0000256" key="5">
    <source>
        <dbReference type="ARBA" id="ARBA00022723"/>
    </source>
</evidence>
<dbReference type="InterPro" id="IPR036691">
    <property type="entry name" value="Endo/exonu/phosph_ase_sf"/>
</dbReference>
<proteinExistence type="predicted"/>
<dbReference type="GO" id="GO:0003697">
    <property type="term" value="F:single-stranded DNA binding"/>
    <property type="evidence" value="ECO:0007669"/>
    <property type="project" value="TreeGrafter"/>
</dbReference>
<keyword evidence="7" id="KW-0378">Hydrolase</keyword>
<feature type="domain" description="Endonuclease/exonuclease/phosphatase" evidence="12">
    <location>
        <begin position="535"/>
        <end position="798"/>
    </location>
</feature>